<dbReference type="GO" id="GO:0016301">
    <property type="term" value="F:kinase activity"/>
    <property type="evidence" value="ECO:0007669"/>
    <property type="project" value="UniProtKB-KW"/>
</dbReference>
<evidence type="ECO:0000256" key="8">
    <source>
        <dbReference type="ARBA" id="ARBA00022692"/>
    </source>
</evidence>
<comment type="caution">
    <text evidence="18">The sequence shown here is derived from an EMBL/GenBank/DDBJ whole genome shotgun (WGS) entry which is preliminary data.</text>
</comment>
<evidence type="ECO:0000313" key="19">
    <source>
        <dbReference type="Proteomes" id="UP001262754"/>
    </source>
</evidence>
<evidence type="ECO:0000256" key="14">
    <source>
        <dbReference type="ARBA" id="ARBA00023136"/>
    </source>
</evidence>
<comment type="catalytic activity">
    <reaction evidence="1">
        <text>ATP + protein L-histidine = ADP + protein N-phospho-L-histidine.</text>
        <dbReference type="EC" id="2.7.13.3"/>
    </reaction>
</comment>
<keyword evidence="6" id="KW-0597">Phosphoprotein</keyword>
<dbReference type="Pfam" id="PF00672">
    <property type="entry name" value="HAMP"/>
    <property type="match status" value="1"/>
</dbReference>
<dbReference type="Gene3D" id="1.10.287.130">
    <property type="match status" value="1"/>
</dbReference>
<dbReference type="InterPro" id="IPR003661">
    <property type="entry name" value="HisK_dim/P_dom"/>
</dbReference>
<keyword evidence="13" id="KW-0902">Two-component regulatory system</keyword>
<dbReference type="PROSITE" id="PS50109">
    <property type="entry name" value="HIS_KIN"/>
    <property type="match status" value="1"/>
</dbReference>
<feature type="domain" description="Histidine kinase" evidence="16">
    <location>
        <begin position="246"/>
        <end position="446"/>
    </location>
</feature>
<dbReference type="InterPro" id="IPR004358">
    <property type="entry name" value="Sig_transdc_His_kin-like_C"/>
</dbReference>
<sequence length="448" mass="48145">MMLSDNLSTRMTAILLAGLAVMLVIGAALLVWPQGRGEGGVRFYQLPRPSEARAIIEAVEASPPAVRAKVVKALDTGVIRTTLDEGFPPLQLRARAADASDPGYRAYRQALGARDLRIDIRRGGRLKEGALPGRHALRLSVRLADGEVLVLRRRAPDTARQFFGRVSLAAATVLVVTLLMLALAVRQTTLPVSLLAKDVVRFGDNLNAKALPLRGPRELRELSAAFNTMQGRIRGLMDERTRMLAAIAHDLRTYLTRLTLRAEFISDDAQRAKAGTDLAEMSQLLDDTLLFARQDAGRGDGARAIDIRRELETLVALRFEMGQVVLLAPEAAGAAWASPLALRRMIDNLVDNAVRYGGAVTVDARPLGCRVEITVLDNGPGLPDAVLETITAPFERGETSRNRLTGGAGLGLSIVKALAQGQSGRLTLANRPEGGLAATIHLPARPAS</sequence>
<dbReference type="PANTHER" id="PTHR44936">
    <property type="entry name" value="SENSOR PROTEIN CREC"/>
    <property type="match status" value="1"/>
</dbReference>
<keyword evidence="5" id="KW-0997">Cell inner membrane</keyword>
<evidence type="ECO:0000256" key="4">
    <source>
        <dbReference type="ARBA" id="ARBA00022475"/>
    </source>
</evidence>
<dbReference type="InterPro" id="IPR003660">
    <property type="entry name" value="HAMP_dom"/>
</dbReference>
<evidence type="ECO:0000256" key="13">
    <source>
        <dbReference type="ARBA" id="ARBA00023012"/>
    </source>
</evidence>
<dbReference type="PROSITE" id="PS50885">
    <property type="entry name" value="HAMP"/>
    <property type="match status" value="1"/>
</dbReference>
<proteinExistence type="predicted"/>
<dbReference type="EMBL" id="JAVDRL010000014">
    <property type="protein sequence ID" value="MDR6533797.1"/>
    <property type="molecule type" value="Genomic_DNA"/>
</dbReference>
<evidence type="ECO:0000256" key="12">
    <source>
        <dbReference type="ARBA" id="ARBA00022989"/>
    </source>
</evidence>
<comment type="subcellular location">
    <subcellularLocation>
        <location evidence="2">Cell inner membrane</location>
        <topology evidence="2">Multi-pass membrane protein</topology>
    </subcellularLocation>
</comment>
<evidence type="ECO:0000256" key="15">
    <source>
        <dbReference type="SAM" id="Phobius"/>
    </source>
</evidence>
<feature type="transmembrane region" description="Helical" evidence="15">
    <location>
        <begin position="12"/>
        <end position="32"/>
    </location>
</feature>
<reference evidence="18 19" key="1">
    <citation type="submission" date="2023-07" db="EMBL/GenBank/DDBJ databases">
        <title>Sorghum-associated microbial communities from plants grown in Nebraska, USA.</title>
        <authorList>
            <person name="Schachtman D."/>
        </authorList>
    </citation>
    <scope>NUCLEOTIDE SEQUENCE [LARGE SCALE GENOMIC DNA]</scope>
    <source>
        <strain evidence="18 19">DS2154</strain>
    </source>
</reference>
<evidence type="ECO:0000256" key="2">
    <source>
        <dbReference type="ARBA" id="ARBA00004429"/>
    </source>
</evidence>
<protein>
    <recommendedName>
        <fullName evidence="3">histidine kinase</fullName>
        <ecNumber evidence="3">2.7.13.3</ecNumber>
    </recommendedName>
</protein>
<keyword evidence="11" id="KW-0067">ATP-binding</keyword>
<evidence type="ECO:0000256" key="3">
    <source>
        <dbReference type="ARBA" id="ARBA00012438"/>
    </source>
</evidence>
<evidence type="ECO:0000256" key="6">
    <source>
        <dbReference type="ARBA" id="ARBA00022553"/>
    </source>
</evidence>
<dbReference type="SMART" id="SM00387">
    <property type="entry name" value="HATPase_c"/>
    <property type="match status" value="1"/>
</dbReference>
<evidence type="ECO:0000259" key="17">
    <source>
        <dbReference type="PROSITE" id="PS50885"/>
    </source>
</evidence>
<gene>
    <name evidence="18" type="ORF">J2800_004567</name>
</gene>
<name>A0ABU1N6A7_9CAUL</name>
<dbReference type="InterPro" id="IPR036890">
    <property type="entry name" value="HATPase_C_sf"/>
</dbReference>
<keyword evidence="8 15" id="KW-0812">Transmembrane</keyword>
<dbReference type="CDD" id="cd00082">
    <property type="entry name" value="HisKA"/>
    <property type="match status" value="1"/>
</dbReference>
<evidence type="ECO:0000259" key="16">
    <source>
        <dbReference type="PROSITE" id="PS50109"/>
    </source>
</evidence>
<dbReference type="InterPro" id="IPR005467">
    <property type="entry name" value="His_kinase_dom"/>
</dbReference>
<keyword evidence="9" id="KW-0547">Nucleotide-binding</keyword>
<dbReference type="InterPro" id="IPR050980">
    <property type="entry name" value="2C_sensor_his_kinase"/>
</dbReference>
<evidence type="ECO:0000256" key="1">
    <source>
        <dbReference type="ARBA" id="ARBA00000085"/>
    </source>
</evidence>
<dbReference type="RefSeq" id="WP_310034755.1">
    <property type="nucleotide sequence ID" value="NZ_JAVDRL010000014.1"/>
</dbReference>
<evidence type="ECO:0000256" key="11">
    <source>
        <dbReference type="ARBA" id="ARBA00022840"/>
    </source>
</evidence>
<evidence type="ECO:0000256" key="10">
    <source>
        <dbReference type="ARBA" id="ARBA00022777"/>
    </source>
</evidence>
<dbReference type="Gene3D" id="3.30.565.10">
    <property type="entry name" value="Histidine kinase-like ATPase, C-terminal domain"/>
    <property type="match status" value="1"/>
</dbReference>
<keyword evidence="19" id="KW-1185">Reference proteome</keyword>
<evidence type="ECO:0000256" key="5">
    <source>
        <dbReference type="ARBA" id="ARBA00022519"/>
    </source>
</evidence>
<keyword evidence="14 15" id="KW-0472">Membrane</keyword>
<dbReference type="SUPFAM" id="SSF47384">
    <property type="entry name" value="Homodimeric domain of signal transducing histidine kinase"/>
    <property type="match status" value="1"/>
</dbReference>
<dbReference type="PANTHER" id="PTHR44936:SF5">
    <property type="entry name" value="SENSOR HISTIDINE KINASE ENVZ"/>
    <property type="match status" value="1"/>
</dbReference>
<feature type="domain" description="HAMP" evidence="17">
    <location>
        <begin position="186"/>
        <end position="238"/>
    </location>
</feature>
<dbReference type="SUPFAM" id="SSF55874">
    <property type="entry name" value="ATPase domain of HSP90 chaperone/DNA topoisomerase II/histidine kinase"/>
    <property type="match status" value="1"/>
</dbReference>
<dbReference type="PRINTS" id="PR00344">
    <property type="entry name" value="BCTRLSENSOR"/>
</dbReference>
<keyword evidence="12 15" id="KW-1133">Transmembrane helix</keyword>
<dbReference type="Pfam" id="PF02518">
    <property type="entry name" value="HATPase_c"/>
    <property type="match status" value="1"/>
</dbReference>
<dbReference type="InterPro" id="IPR003594">
    <property type="entry name" value="HATPase_dom"/>
</dbReference>
<organism evidence="18 19">
    <name type="scientific">Caulobacter rhizosphaerae</name>
    <dbReference type="NCBI Taxonomy" id="2010972"/>
    <lineage>
        <taxon>Bacteria</taxon>
        <taxon>Pseudomonadati</taxon>
        <taxon>Pseudomonadota</taxon>
        <taxon>Alphaproteobacteria</taxon>
        <taxon>Caulobacterales</taxon>
        <taxon>Caulobacteraceae</taxon>
        <taxon>Caulobacter</taxon>
    </lineage>
</organism>
<accession>A0ABU1N6A7</accession>
<dbReference type="SMART" id="SM00388">
    <property type="entry name" value="HisKA"/>
    <property type="match status" value="1"/>
</dbReference>
<keyword evidence="10 18" id="KW-0418">Kinase</keyword>
<dbReference type="Proteomes" id="UP001262754">
    <property type="component" value="Unassembled WGS sequence"/>
</dbReference>
<evidence type="ECO:0000256" key="7">
    <source>
        <dbReference type="ARBA" id="ARBA00022679"/>
    </source>
</evidence>
<keyword evidence="7" id="KW-0808">Transferase</keyword>
<dbReference type="EC" id="2.7.13.3" evidence="3"/>
<evidence type="ECO:0000313" key="18">
    <source>
        <dbReference type="EMBL" id="MDR6533797.1"/>
    </source>
</evidence>
<dbReference type="InterPro" id="IPR036097">
    <property type="entry name" value="HisK_dim/P_sf"/>
</dbReference>
<evidence type="ECO:0000256" key="9">
    <source>
        <dbReference type="ARBA" id="ARBA00022741"/>
    </source>
</evidence>
<feature type="transmembrane region" description="Helical" evidence="15">
    <location>
        <begin position="162"/>
        <end position="185"/>
    </location>
</feature>
<keyword evidence="4" id="KW-1003">Cell membrane</keyword>